<dbReference type="RefSeq" id="WP_160825245.1">
    <property type="nucleotide sequence ID" value="NZ_JBHSXS010000080.1"/>
</dbReference>
<sequence>MSYDLRDLVRAFCADTLPMPEVRRLMGAEPDPALWRRFAALGLAAITVPEEYGGAGGTLADAAVVAEELGRALAPLPHLPAFLAASALMEGDEEAREAYLPGIVSGELAAVLARGGVRADGGRLTGTTAPAPDAGTADLFLVVADGALHVAETAERTPLTSIDGTRSLAVLTFDGTPARRVGPAPSPAAGWTVLAAEMAGGARAALDMAVAYAKVREQFGRPIGANQAVKHLCAELLLDVEAAASMAASAAREASPRAGAMALAYCGDAYVRVATECVQIHGGIGFTWEHDAHLYYKRAHASRALLGDPDDLYASLVDGAPQAGGASAEGASAEGGAVTSPR</sequence>
<evidence type="ECO:0000256" key="2">
    <source>
        <dbReference type="ARBA" id="ARBA00009347"/>
    </source>
</evidence>
<evidence type="ECO:0000259" key="8">
    <source>
        <dbReference type="Pfam" id="PF02771"/>
    </source>
</evidence>
<dbReference type="PANTHER" id="PTHR43884">
    <property type="entry name" value="ACYL-COA DEHYDROGENASE"/>
    <property type="match status" value="1"/>
</dbReference>
<evidence type="ECO:0000256" key="3">
    <source>
        <dbReference type="ARBA" id="ARBA00022630"/>
    </source>
</evidence>
<gene>
    <name evidence="9" type="ORF">ACFQKB_46585</name>
</gene>
<comment type="similarity">
    <text evidence="2">Belongs to the acyl-CoA dehydrogenase family.</text>
</comment>
<dbReference type="Pfam" id="PF02771">
    <property type="entry name" value="Acyl-CoA_dh_N"/>
    <property type="match status" value="1"/>
</dbReference>
<dbReference type="Gene3D" id="1.20.140.10">
    <property type="entry name" value="Butyryl-CoA Dehydrogenase, subunit A, domain 3"/>
    <property type="match status" value="1"/>
</dbReference>
<dbReference type="SUPFAM" id="SSF47203">
    <property type="entry name" value="Acyl-CoA dehydrogenase C-terminal domain-like"/>
    <property type="match status" value="1"/>
</dbReference>
<evidence type="ECO:0000256" key="4">
    <source>
        <dbReference type="ARBA" id="ARBA00022827"/>
    </source>
</evidence>
<dbReference type="PANTHER" id="PTHR43884:SF20">
    <property type="entry name" value="ACYL-COA DEHYDROGENASE FADE28"/>
    <property type="match status" value="1"/>
</dbReference>
<feature type="domain" description="Acyl-CoA dehydrogenase/oxidase C-terminal" evidence="7">
    <location>
        <begin position="193"/>
        <end position="307"/>
    </location>
</feature>
<dbReference type="InterPro" id="IPR009075">
    <property type="entry name" value="AcylCo_DH/oxidase_C"/>
</dbReference>
<evidence type="ECO:0000313" key="9">
    <source>
        <dbReference type="EMBL" id="MFC6887301.1"/>
    </source>
</evidence>
<dbReference type="InterPro" id="IPR013786">
    <property type="entry name" value="AcylCoA_DH/ox_N"/>
</dbReference>
<evidence type="ECO:0000313" key="10">
    <source>
        <dbReference type="Proteomes" id="UP001596380"/>
    </source>
</evidence>
<reference evidence="10" key="1">
    <citation type="journal article" date="2019" name="Int. J. Syst. Evol. Microbiol.">
        <title>The Global Catalogue of Microorganisms (GCM) 10K type strain sequencing project: providing services to taxonomists for standard genome sequencing and annotation.</title>
        <authorList>
            <consortium name="The Broad Institute Genomics Platform"/>
            <consortium name="The Broad Institute Genome Sequencing Center for Infectious Disease"/>
            <person name="Wu L."/>
            <person name="Ma J."/>
        </authorList>
    </citation>
    <scope>NUCLEOTIDE SEQUENCE [LARGE SCALE GENOMIC DNA]</scope>
    <source>
        <strain evidence="10">JCM 3369</strain>
    </source>
</reference>
<protein>
    <submittedName>
        <fullName evidence="9">Acyl-CoA dehydrogenase family protein</fullName>
        <ecNumber evidence="9">1.-.-.-</ecNumber>
    </submittedName>
</protein>
<proteinExistence type="inferred from homology"/>
<comment type="caution">
    <text evidence="9">The sequence shown here is derived from an EMBL/GenBank/DDBJ whole genome shotgun (WGS) entry which is preliminary data.</text>
</comment>
<dbReference type="SUPFAM" id="SSF56645">
    <property type="entry name" value="Acyl-CoA dehydrogenase NM domain-like"/>
    <property type="match status" value="1"/>
</dbReference>
<dbReference type="Proteomes" id="UP001596380">
    <property type="component" value="Unassembled WGS sequence"/>
</dbReference>
<feature type="region of interest" description="Disordered" evidence="6">
    <location>
        <begin position="322"/>
        <end position="342"/>
    </location>
</feature>
<dbReference type="Pfam" id="PF00441">
    <property type="entry name" value="Acyl-CoA_dh_1"/>
    <property type="match status" value="1"/>
</dbReference>
<dbReference type="EMBL" id="JBHSXS010000080">
    <property type="protein sequence ID" value="MFC6887301.1"/>
    <property type="molecule type" value="Genomic_DNA"/>
</dbReference>
<keyword evidence="10" id="KW-1185">Reference proteome</keyword>
<accession>A0ABW2D309</accession>
<dbReference type="InterPro" id="IPR037069">
    <property type="entry name" value="AcylCoA_DH/ox_N_sf"/>
</dbReference>
<dbReference type="InterPro" id="IPR009100">
    <property type="entry name" value="AcylCoA_DH/oxidase_NM_dom_sf"/>
</dbReference>
<comment type="cofactor">
    <cofactor evidence="1">
        <name>FAD</name>
        <dbReference type="ChEBI" id="CHEBI:57692"/>
    </cofactor>
</comment>
<feature type="domain" description="Acyl-CoA dehydrogenase/oxidase N-terminal" evidence="8">
    <location>
        <begin position="5"/>
        <end position="107"/>
    </location>
</feature>
<dbReference type="Gene3D" id="1.10.540.10">
    <property type="entry name" value="Acyl-CoA dehydrogenase/oxidase, N-terminal domain"/>
    <property type="match status" value="1"/>
</dbReference>
<feature type="compositionally biased region" description="Low complexity" evidence="6">
    <location>
        <begin position="323"/>
        <end position="342"/>
    </location>
</feature>
<dbReference type="EC" id="1.-.-.-" evidence="9"/>
<keyword evidence="3" id="KW-0285">Flavoprotein</keyword>
<evidence type="ECO:0000256" key="5">
    <source>
        <dbReference type="ARBA" id="ARBA00023002"/>
    </source>
</evidence>
<name>A0ABW2D309_9ACTN</name>
<evidence type="ECO:0000259" key="7">
    <source>
        <dbReference type="Pfam" id="PF00441"/>
    </source>
</evidence>
<evidence type="ECO:0000256" key="1">
    <source>
        <dbReference type="ARBA" id="ARBA00001974"/>
    </source>
</evidence>
<dbReference type="InterPro" id="IPR036250">
    <property type="entry name" value="AcylCo_DH-like_C"/>
</dbReference>
<dbReference type="GO" id="GO:0016491">
    <property type="term" value="F:oxidoreductase activity"/>
    <property type="evidence" value="ECO:0007669"/>
    <property type="project" value="UniProtKB-KW"/>
</dbReference>
<keyword evidence="4" id="KW-0274">FAD</keyword>
<organism evidence="9 10">
    <name type="scientific">Actinomadura yumaensis</name>
    <dbReference type="NCBI Taxonomy" id="111807"/>
    <lineage>
        <taxon>Bacteria</taxon>
        <taxon>Bacillati</taxon>
        <taxon>Actinomycetota</taxon>
        <taxon>Actinomycetes</taxon>
        <taxon>Streptosporangiales</taxon>
        <taxon>Thermomonosporaceae</taxon>
        <taxon>Actinomadura</taxon>
    </lineage>
</organism>
<keyword evidence="5 9" id="KW-0560">Oxidoreductase</keyword>
<evidence type="ECO:0000256" key="6">
    <source>
        <dbReference type="SAM" id="MobiDB-lite"/>
    </source>
</evidence>